<proteinExistence type="predicted"/>
<evidence type="ECO:0000313" key="2">
    <source>
        <dbReference type="Proteomes" id="UP000219353"/>
    </source>
</evidence>
<dbReference type="OrthoDB" id="5769114at2"/>
<organism evidence="1 2">
    <name type="scientific">Arsukibacterium tuosuense</name>
    <dbReference type="NCBI Taxonomy" id="1323745"/>
    <lineage>
        <taxon>Bacteria</taxon>
        <taxon>Pseudomonadati</taxon>
        <taxon>Pseudomonadota</taxon>
        <taxon>Gammaproteobacteria</taxon>
        <taxon>Chromatiales</taxon>
        <taxon>Chromatiaceae</taxon>
        <taxon>Arsukibacterium</taxon>
    </lineage>
</organism>
<dbReference type="AlphaFoldDB" id="A0A285ITR0"/>
<dbReference type="EMBL" id="OBEB01000003">
    <property type="protein sequence ID" value="SNY51372.1"/>
    <property type="molecule type" value="Genomic_DNA"/>
</dbReference>
<dbReference type="RefSeq" id="WP_097111079.1">
    <property type="nucleotide sequence ID" value="NZ_OBEB01000003.1"/>
</dbReference>
<gene>
    <name evidence="1" type="ORF">SAMN06297280_1829</name>
</gene>
<sequence>MYRILTDVNNLQHVFSAFSANEALIVKYNIQRVFVQLKIPSAALLAQMHSEGLSLSAFEETKTSDTELQHSSDSVLRAHLATLFLVEKQLFAAMSMLTLSQQVEVRDLLETLSEHLRLPSETLLQRMAEEGLTLEKLGVVAKPADKLGQIRAKLQAAAVTEATEATEAKHKSVAEIKERLAALHISSRSPQQNESHEDKNIIHLKTIQERVSGSR</sequence>
<keyword evidence="2" id="KW-1185">Reference proteome</keyword>
<reference evidence="2" key="1">
    <citation type="submission" date="2017-09" db="EMBL/GenBank/DDBJ databases">
        <authorList>
            <person name="Varghese N."/>
            <person name="Submissions S."/>
        </authorList>
    </citation>
    <scope>NUCLEOTIDE SEQUENCE [LARGE SCALE GENOMIC DNA]</scope>
    <source>
        <strain evidence="2">CGMCC 1.12461</strain>
    </source>
</reference>
<accession>A0A285ITR0</accession>
<protein>
    <submittedName>
        <fullName evidence="1">Uncharacterized protein</fullName>
    </submittedName>
</protein>
<name>A0A285ITR0_9GAMM</name>
<evidence type="ECO:0000313" key="1">
    <source>
        <dbReference type="EMBL" id="SNY51372.1"/>
    </source>
</evidence>
<dbReference type="Proteomes" id="UP000219353">
    <property type="component" value="Unassembled WGS sequence"/>
</dbReference>